<dbReference type="Proteomes" id="UP000198424">
    <property type="component" value="Unassembled WGS sequence"/>
</dbReference>
<keyword evidence="1" id="KW-1133">Transmembrane helix</keyword>
<reference evidence="3 5" key="2">
    <citation type="submission" date="2016-11" db="EMBL/GenBank/DDBJ databases">
        <title>Whole genomes of Flavobacteriaceae.</title>
        <authorList>
            <person name="Stine C."/>
            <person name="Li C."/>
            <person name="Tadesse D."/>
        </authorList>
    </citation>
    <scope>NUCLEOTIDE SEQUENCE [LARGE SCALE GENOMIC DNA]</scope>
    <source>
        <strain evidence="3 5">ATCC 29551</strain>
    </source>
</reference>
<evidence type="ECO:0000313" key="3">
    <source>
        <dbReference type="EMBL" id="OXA88808.1"/>
    </source>
</evidence>
<dbReference type="OrthoDB" id="1425706at2"/>
<dbReference type="Proteomes" id="UP000028712">
    <property type="component" value="Unassembled WGS sequence"/>
</dbReference>
<accession>A0A086AQ11</accession>
<evidence type="ECO:0000256" key="1">
    <source>
        <dbReference type="SAM" id="Phobius"/>
    </source>
</evidence>
<keyword evidence="1" id="KW-0472">Membrane</keyword>
<dbReference type="EMBL" id="MUGY01000032">
    <property type="protein sequence ID" value="OXA88808.1"/>
    <property type="molecule type" value="Genomic_DNA"/>
</dbReference>
<feature type="transmembrane region" description="Helical" evidence="1">
    <location>
        <begin position="159"/>
        <end position="180"/>
    </location>
</feature>
<protein>
    <submittedName>
        <fullName evidence="2">Uncharacterized protein</fullName>
    </submittedName>
</protein>
<feature type="transmembrane region" description="Helical" evidence="1">
    <location>
        <begin position="125"/>
        <end position="147"/>
    </location>
</feature>
<reference evidence="2 4" key="1">
    <citation type="submission" date="2014-07" db="EMBL/GenBank/DDBJ databases">
        <title>Genome of Flavobacterium hydatis DSM 2063.</title>
        <authorList>
            <person name="Pipes S.E."/>
            <person name="Stropko S.J."/>
            <person name="Newman J.D."/>
        </authorList>
    </citation>
    <scope>NUCLEOTIDE SEQUENCE [LARGE SCALE GENOMIC DNA]</scope>
    <source>
        <strain evidence="2 4">DSM 2063</strain>
    </source>
</reference>
<keyword evidence="5" id="KW-1185">Reference proteome</keyword>
<keyword evidence="1" id="KW-0812">Transmembrane</keyword>
<dbReference type="eggNOG" id="ENOG503372G">
    <property type="taxonomic scope" value="Bacteria"/>
</dbReference>
<organism evidence="2 4">
    <name type="scientific">Flavobacterium hydatis</name>
    <name type="common">Cytophaga aquatilis</name>
    <dbReference type="NCBI Taxonomy" id="991"/>
    <lineage>
        <taxon>Bacteria</taxon>
        <taxon>Pseudomonadati</taxon>
        <taxon>Bacteroidota</taxon>
        <taxon>Flavobacteriia</taxon>
        <taxon>Flavobacteriales</taxon>
        <taxon>Flavobacteriaceae</taxon>
        <taxon>Flavobacterium</taxon>
    </lineage>
</organism>
<sequence>MSKRKYTATKKKKIEPFGMKKEFYKRLLYIGLCIIPLVLFGDEKGSLRLVPLPFFLIGMYNLLLIISLSQLIIDDFFPPKVLFEKVAKPFDKFIYYFSFALFFISLVFLIFEIRKIDNTINGTQLFWRAGFVGIALAILVTIILKITNPSVYFESKRRYVVHFGIFVGLFLLTSATANFINHFYAKTDEFCKNYTILEKGTSGSRSKAHFIRIITENNIEERFSIQKALYNELTEGSEIEICMIKGKLGYEYATKFNKLKN</sequence>
<feature type="transmembrane region" description="Helical" evidence="1">
    <location>
        <begin position="52"/>
        <end position="73"/>
    </location>
</feature>
<dbReference type="EMBL" id="JPRM01000005">
    <property type="protein sequence ID" value="KFF18775.1"/>
    <property type="molecule type" value="Genomic_DNA"/>
</dbReference>
<evidence type="ECO:0000313" key="4">
    <source>
        <dbReference type="Proteomes" id="UP000028712"/>
    </source>
</evidence>
<dbReference type="AlphaFoldDB" id="A0A086AQ11"/>
<gene>
    <name evidence="3" type="ORF">B0A62_21445</name>
    <name evidence="2" type="ORF">IW20_04180</name>
</gene>
<dbReference type="STRING" id="991.IW20_04180"/>
<dbReference type="RefSeq" id="WP_035619227.1">
    <property type="nucleotide sequence ID" value="NZ_JBEWQG010000002.1"/>
</dbReference>
<name>A0A086AQ11_FLAHY</name>
<feature type="transmembrane region" description="Helical" evidence="1">
    <location>
        <begin position="93"/>
        <end position="113"/>
    </location>
</feature>
<proteinExistence type="predicted"/>
<comment type="caution">
    <text evidence="2">The sequence shown here is derived from an EMBL/GenBank/DDBJ whole genome shotgun (WGS) entry which is preliminary data.</text>
</comment>
<evidence type="ECO:0000313" key="5">
    <source>
        <dbReference type="Proteomes" id="UP000198424"/>
    </source>
</evidence>
<evidence type="ECO:0000313" key="2">
    <source>
        <dbReference type="EMBL" id="KFF18775.1"/>
    </source>
</evidence>